<accession>A0A506TYC1</accession>
<reference evidence="1 2" key="1">
    <citation type="submission" date="2019-06" db="EMBL/GenBank/DDBJ databases">
        <authorList>
            <person name="Li M."/>
        </authorList>
    </citation>
    <scope>NUCLEOTIDE SEQUENCE [LARGE SCALE GENOMIC DNA]</scope>
    <source>
        <strain evidence="1 2">BGMRC6574</strain>
    </source>
</reference>
<comment type="caution">
    <text evidence="1">The sequence shown here is derived from an EMBL/GenBank/DDBJ whole genome shotgun (WGS) entry which is preliminary data.</text>
</comment>
<organism evidence="1 2">
    <name type="scientific">Pararhizobium mangrovi</name>
    <dbReference type="NCBI Taxonomy" id="2590452"/>
    <lineage>
        <taxon>Bacteria</taxon>
        <taxon>Pseudomonadati</taxon>
        <taxon>Pseudomonadota</taxon>
        <taxon>Alphaproteobacteria</taxon>
        <taxon>Hyphomicrobiales</taxon>
        <taxon>Rhizobiaceae</taxon>
        <taxon>Rhizobium/Agrobacterium group</taxon>
        <taxon>Pararhizobium</taxon>
    </lineage>
</organism>
<dbReference type="SUPFAM" id="SSF74653">
    <property type="entry name" value="TolA/TonB C-terminal domain"/>
    <property type="match status" value="1"/>
</dbReference>
<dbReference type="Proteomes" id="UP000320314">
    <property type="component" value="Unassembled WGS sequence"/>
</dbReference>
<gene>
    <name evidence="1" type="ORF">FJU11_15920</name>
</gene>
<evidence type="ECO:0000313" key="1">
    <source>
        <dbReference type="EMBL" id="TPW26198.1"/>
    </source>
</evidence>
<dbReference type="AlphaFoldDB" id="A0A506TYC1"/>
<keyword evidence="2" id="KW-1185">Reference proteome</keyword>
<sequence length="103" mass="10774">MGQIGSALLACWNPPAGSTGALVTLRFSFRRDGSIFGVPRPTGVVYHGQPKARAAFVEAAEDAVRACAPLDLSPALAAGIAGQVFTMTFEGARSREKDRPDAQ</sequence>
<dbReference type="PIRSF" id="PIRSF034077">
    <property type="entry name" value="UCP034077"/>
    <property type="match status" value="1"/>
</dbReference>
<evidence type="ECO:0000313" key="2">
    <source>
        <dbReference type="Proteomes" id="UP000320314"/>
    </source>
</evidence>
<dbReference type="OrthoDB" id="7997311at2"/>
<dbReference type="EMBL" id="VHLH01000035">
    <property type="protein sequence ID" value="TPW26198.1"/>
    <property type="molecule type" value="Genomic_DNA"/>
</dbReference>
<protein>
    <submittedName>
        <fullName evidence="1">Uncharacterized protein</fullName>
    </submittedName>
</protein>
<dbReference type="Gene3D" id="3.30.1150.10">
    <property type="match status" value="1"/>
</dbReference>
<name>A0A506TYC1_9HYPH</name>
<proteinExistence type="predicted"/>
<dbReference type="InterPro" id="IPR014587">
    <property type="entry name" value="UCP034077"/>
</dbReference>